<feature type="transmembrane region" description="Helical" evidence="1">
    <location>
        <begin position="21"/>
        <end position="43"/>
    </location>
</feature>
<dbReference type="Proteomes" id="UP000242664">
    <property type="component" value="Unassembled WGS sequence"/>
</dbReference>
<proteinExistence type="predicted"/>
<keyword evidence="1" id="KW-0472">Membrane</keyword>
<evidence type="ECO:0000313" key="3">
    <source>
        <dbReference type="Proteomes" id="UP000242664"/>
    </source>
</evidence>
<keyword evidence="1" id="KW-0812">Transmembrane</keyword>
<keyword evidence="3" id="KW-1185">Reference proteome</keyword>
<dbReference type="EMBL" id="DS267808">
    <property type="protein sequence ID" value="EDN58934.1"/>
    <property type="molecule type" value="Genomic_DNA"/>
</dbReference>
<gene>
    <name evidence="2" type="ORF">VEx25_A1499</name>
</gene>
<organism evidence="2 3">
    <name type="scientific">Vibrio antiquarius (strain Ex25)</name>
    <dbReference type="NCBI Taxonomy" id="150340"/>
    <lineage>
        <taxon>Bacteria</taxon>
        <taxon>Pseudomonadati</taxon>
        <taxon>Pseudomonadota</taxon>
        <taxon>Gammaproteobacteria</taxon>
        <taxon>Vibrionales</taxon>
        <taxon>Vibrionaceae</taxon>
        <taxon>Vibrio</taxon>
        <taxon>Vibrio diabolicus subgroup</taxon>
    </lineage>
</organism>
<reference evidence="3" key="1">
    <citation type="submission" date="2006-10" db="EMBL/GenBank/DDBJ databases">
        <authorList>
            <person name="Heidelberg J."/>
            <person name="Sebastian Y."/>
        </authorList>
    </citation>
    <scope>NUCLEOTIDE SEQUENCE [LARGE SCALE GENOMIC DNA]</scope>
    <source>
        <strain evidence="3">EX25</strain>
    </source>
</reference>
<evidence type="ECO:0000313" key="2">
    <source>
        <dbReference type="EMBL" id="EDN58934.1"/>
    </source>
</evidence>
<protein>
    <submittedName>
        <fullName evidence="2">Uncharacterized protein</fullName>
    </submittedName>
</protein>
<keyword evidence="1" id="KW-1133">Transmembrane helix</keyword>
<name>A0ABM9WZU7_VIBAE</name>
<evidence type="ECO:0000256" key="1">
    <source>
        <dbReference type="SAM" id="Phobius"/>
    </source>
</evidence>
<accession>A0ABM9WZU7</accession>
<sequence length="44" mass="5101">MGKVKDRAFKGQFGRQQDKPSRVLQAVWLIVFLVLGLWVMHVFA</sequence>